<gene>
    <name evidence="2" type="ORF">MATL_G00076900</name>
</gene>
<reference evidence="2" key="1">
    <citation type="submission" date="2021-01" db="EMBL/GenBank/DDBJ databases">
        <authorList>
            <person name="Zahm M."/>
            <person name="Roques C."/>
            <person name="Cabau C."/>
            <person name="Klopp C."/>
            <person name="Donnadieu C."/>
            <person name="Jouanno E."/>
            <person name="Lampietro C."/>
            <person name="Louis A."/>
            <person name="Herpin A."/>
            <person name="Echchiki A."/>
            <person name="Berthelot C."/>
            <person name="Parey E."/>
            <person name="Roest-Crollius H."/>
            <person name="Braasch I."/>
            <person name="Postlethwait J."/>
            <person name="Bobe J."/>
            <person name="Montfort J."/>
            <person name="Bouchez O."/>
            <person name="Begum T."/>
            <person name="Mejri S."/>
            <person name="Adams A."/>
            <person name="Chen W.-J."/>
            <person name="Guiguen Y."/>
        </authorList>
    </citation>
    <scope>NUCLEOTIDE SEQUENCE</scope>
    <source>
        <strain evidence="2">YG-15Mar2019-1</strain>
        <tissue evidence="2">Brain</tissue>
    </source>
</reference>
<dbReference type="InterPro" id="IPR053921">
    <property type="entry name" value="MKRN2OS-like_C"/>
</dbReference>
<keyword evidence="3" id="KW-1185">Reference proteome</keyword>
<dbReference type="EMBL" id="JAFDVH010000005">
    <property type="protein sequence ID" value="KAG7478100.1"/>
    <property type="molecule type" value="Genomic_DNA"/>
</dbReference>
<feature type="domain" description="MKRN2 opposite strand protein-like C-terminal" evidence="1">
    <location>
        <begin position="65"/>
        <end position="222"/>
    </location>
</feature>
<sequence length="235" mass="27026">MDRTLVKFRHCGHDIYCFSDHVNACYEPVALCSHAFPVECVVTKSRLLYCPVCFERLKFNILDAPVSIPCPFTNGHKVPCAFCIGSMHGPLHFSDLDDSELHVGITNSEGVVYNYTLTGIRRDESGWEQCISVPLVQPDSDSLKKQWDGELEQFSCLALWGPERFYEEREFGSSCYAFVLTFINHMQDKEGKSCLTRDEFTGRYVLPRMKIVSKYIKVYQEISKHSFYVVDKSRD</sequence>
<dbReference type="OrthoDB" id="10065749at2759"/>
<dbReference type="PANTHER" id="PTHR33963">
    <property type="entry name" value="MKRN2 OPPOSITE STRAND PROTEIN"/>
    <property type="match status" value="1"/>
</dbReference>
<dbReference type="InterPro" id="IPR032016">
    <property type="entry name" value="MKRN2OS-like"/>
</dbReference>
<name>A0A9D3TGN6_MEGAT</name>
<comment type="caution">
    <text evidence="2">The sequence shown here is derived from an EMBL/GenBank/DDBJ whole genome shotgun (WGS) entry which is preliminary data.</text>
</comment>
<proteinExistence type="predicted"/>
<evidence type="ECO:0000313" key="2">
    <source>
        <dbReference type="EMBL" id="KAG7478100.1"/>
    </source>
</evidence>
<protein>
    <recommendedName>
        <fullName evidence="1">MKRN2 opposite strand protein-like C-terminal domain-containing protein</fullName>
    </recommendedName>
</protein>
<dbReference type="Pfam" id="PF16044">
    <property type="entry name" value="DUF4796_C"/>
    <property type="match status" value="1"/>
</dbReference>
<dbReference type="PANTHER" id="PTHR33963:SF2">
    <property type="entry name" value="MKRN2 OPPOSITE STRAND PROTEIN"/>
    <property type="match status" value="1"/>
</dbReference>
<organism evidence="2 3">
    <name type="scientific">Megalops atlanticus</name>
    <name type="common">Tarpon</name>
    <name type="synonym">Clupea gigantea</name>
    <dbReference type="NCBI Taxonomy" id="7932"/>
    <lineage>
        <taxon>Eukaryota</taxon>
        <taxon>Metazoa</taxon>
        <taxon>Chordata</taxon>
        <taxon>Craniata</taxon>
        <taxon>Vertebrata</taxon>
        <taxon>Euteleostomi</taxon>
        <taxon>Actinopterygii</taxon>
        <taxon>Neopterygii</taxon>
        <taxon>Teleostei</taxon>
        <taxon>Elopiformes</taxon>
        <taxon>Megalopidae</taxon>
        <taxon>Megalops</taxon>
    </lineage>
</organism>
<dbReference type="Proteomes" id="UP001046870">
    <property type="component" value="Chromosome 5"/>
</dbReference>
<accession>A0A9D3TGN6</accession>
<dbReference type="AlphaFoldDB" id="A0A9D3TGN6"/>
<evidence type="ECO:0000313" key="3">
    <source>
        <dbReference type="Proteomes" id="UP001046870"/>
    </source>
</evidence>
<evidence type="ECO:0000259" key="1">
    <source>
        <dbReference type="Pfam" id="PF16044"/>
    </source>
</evidence>